<name>A0ABW0PNI7_9BURK</name>
<evidence type="ECO:0000313" key="2">
    <source>
        <dbReference type="EMBL" id="MFC5514075.1"/>
    </source>
</evidence>
<organism evidence="2 3">
    <name type="scientific">Massilia jejuensis</name>
    <dbReference type="NCBI Taxonomy" id="648894"/>
    <lineage>
        <taxon>Bacteria</taxon>
        <taxon>Pseudomonadati</taxon>
        <taxon>Pseudomonadota</taxon>
        <taxon>Betaproteobacteria</taxon>
        <taxon>Burkholderiales</taxon>
        <taxon>Oxalobacteraceae</taxon>
        <taxon>Telluria group</taxon>
        <taxon>Massilia</taxon>
    </lineage>
</organism>
<feature type="chain" id="PRO_5046910969" evidence="1">
    <location>
        <begin position="18"/>
        <end position="146"/>
    </location>
</feature>
<comment type="caution">
    <text evidence="2">The sequence shown here is derived from an EMBL/GenBank/DDBJ whole genome shotgun (WGS) entry which is preliminary data.</text>
</comment>
<reference evidence="3" key="1">
    <citation type="journal article" date="2019" name="Int. J. Syst. Evol. Microbiol.">
        <title>The Global Catalogue of Microorganisms (GCM) 10K type strain sequencing project: providing services to taxonomists for standard genome sequencing and annotation.</title>
        <authorList>
            <consortium name="The Broad Institute Genomics Platform"/>
            <consortium name="The Broad Institute Genome Sequencing Center for Infectious Disease"/>
            <person name="Wu L."/>
            <person name="Ma J."/>
        </authorList>
    </citation>
    <scope>NUCLEOTIDE SEQUENCE [LARGE SCALE GENOMIC DNA]</scope>
    <source>
        <strain evidence="3">CCUG 38813</strain>
    </source>
</reference>
<dbReference type="RefSeq" id="WP_379727477.1">
    <property type="nucleotide sequence ID" value="NZ_JBHSMS010000087.1"/>
</dbReference>
<evidence type="ECO:0000256" key="1">
    <source>
        <dbReference type="SAM" id="SignalP"/>
    </source>
</evidence>
<evidence type="ECO:0000313" key="3">
    <source>
        <dbReference type="Proteomes" id="UP001596031"/>
    </source>
</evidence>
<protein>
    <submittedName>
        <fullName evidence="2">Uncharacterized protein</fullName>
    </submittedName>
</protein>
<dbReference type="Proteomes" id="UP001596031">
    <property type="component" value="Unassembled WGS sequence"/>
</dbReference>
<feature type="signal peptide" evidence="1">
    <location>
        <begin position="1"/>
        <end position="17"/>
    </location>
</feature>
<gene>
    <name evidence="2" type="ORF">ACFPOU_23505</name>
</gene>
<keyword evidence="3" id="KW-1185">Reference proteome</keyword>
<dbReference type="EMBL" id="JBHSMS010000087">
    <property type="protein sequence ID" value="MFC5514075.1"/>
    <property type="molecule type" value="Genomic_DNA"/>
</dbReference>
<accession>A0ABW0PNI7</accession>
<keyword evidence="1" id="KW-0732">Signal</keyword>
<proteinExistence type="predicted"/>
<sequence>MKITLSLSLLVSSAALADDGAVIACRTLADTASRLACYDAMPLAGAAARPALAVPPEQNFGLQAAGQKKKEAQPDTIRSTALGELSGWSPGARIALANGQVWRVVDGEAALPRMSSPKVEVARGLLGSFFLQVPGHTSAARVVRVQ</sequence>